<dbReference type="InterPro" id="IPR036582">
    <property type="entry name" value="Mao_N_sf"/>
</dbReference>
<feature type="signal peptide" evidence="6">
    <location>
        <begin position="1"/>
        <end position="19"/>
    </location>
</feature>
<dbReference type="GO" id="GO:0008234">
    <property type="term" value="F:cysteine-type peptidase activity"/>
    <property type="evidence" value="ECO:0007669"/>
    <property type="project" value="UniProtKB-KW"/>
</dbReference>
<keyword evidence="9" id="KW-1185">Reference proteome</keyword>
<evidence type="ECO:0000256" key="4">
    <source>
        <dbReference type="ARBA" id="ARBA00022807"/>
    </source>
</evidence>
<evidence type="ECO:0000256" key="6">
    <source>
        <dbReference type="SAM" id="SignalP"/>
    </source>
</evidence>
<dbReference type="InterPro" id="IPR038765">
    <property type="entry name" value="Papain-like_cys_pep_sf"/>
</dbReference>
<dbReference type="InterPro" id="IPR051202">
    <property type="entry name" value="Peptidase_C40"/>
</dbReference>
<dbReference type="GO" id="GO:0006508">
    <property type="term" value="P:proteolysis"/>
    <property type="evidence" value="ECO:0007669"/>
    <property type="project" value="UniProtKB-KW"/>
</dbReference>
<gene>
    <name evidence="8" type="ORF">IDH44_23890</name>
</gene>
<dbReference type="RefSeq" id="WP_190921346.1">
    <property type="nucleotide sequence ID" value="NZ_JACXIZ010000059.1"/>
</dbReference>
<dbReference type="PROSITE" id="PS51935">
    <property type="entry name" value="NLPC_P60"/>
    <property type="match status" value="1"/>
</dbReference>
<accession>A0A927BWN9</accession>
<dbReference type="PANTHER" id="PTHR47053">
    <property type="entry name" value="MUREIN DD-ENDOPEPTIDASE MEPH-RELATED"/>
    <property type="match status" value="1"/>
</dbReference>
<dbReference type="InterPro" id="IPR000064">
    <property type="entry name" value="NLP_P60_dom"/>
</dbReference>
<dbReference type="SUPFAM" id="SSF54001">
    <property type="entry name" value="Cysteine proteinases"/>
    <property type="match status" value="1"/>
</dbReference>
<dbReference type="InterPro" id="IPR012854">
    <property type="entry name" value="Cu_amine_oxidase-like_N"/>
</dbReference>
<dbReference type="PROSITE" id="PS51257">
    <property type="entry name" value="PROKAR_LIPOPROTEIN"/>
    <property type="match status" value="1"/>
</dbReference>
<evidence type="ECO:0000256" key="3">
    <source>
        <dbReference type="ARBA" id="ARBA00022801"/>
    </source>
</evidence>
<feature type="chain" id="PRO_5038647335" evidence="6">
    <location>
        <begin position="20"/>
        <end position="350"/>
    </location>
</feature>
<comment type="similarity">
    <text evidence="1">Belongs to the peptidase C40 family.</text>
</comment>
<keyword evidence="2" id="KW-0645">Protease</keyword>
<keyword evidence="4" id="KW-0788">Thiol protease</keyword>
<keyword evidence="3" id="KW-0378">Hydrolase</keyword>
<dbReference type="Pfam" id="PF00877">
    <property type="entry name" value="NLPC_P60"/>
    <property type="match status" value="1"/>
</dbReference>
<evidence type="ECO:0000313" key="8">
    <source>
        <dbReference type="EMBL" id="MBD2848248.1"/>
    </source>
</evidence>
<name>A0A927BWN9_9BACL</name>
<dbReference type="PANTHER" id="PTHR47053:SF1">
    <property type="entry name" value="MUREIN DD-ENDOPEPTIDASE MEPH-RELATED"/>
    <property type="match status" value="1"/>
</dbReference>
<evidence type="ECO:0000256" key="2">
    <source>
        <dbReference type="ARBA" id="ARBA00022670"/>
    </source>
</evidence>
<feature type="domain" description="NlpC/P60" evidence="7">
    <location>
        <begin position="219"/>
        <end position="350"/>
    </location>
</feature>
<proteinExistence type="inferred from homology"/>
<organism evidence="8 9">
    <name type="scientific">Paenibacillus sabuli</name>
    <dbReference type="NCBI Taxonomy" id="2772509"/>
    <lineage>
        <taxon>Bacteria</taxon>
        <taxon>Bacillati</taxon>
        <taxon>Bacillota</taxon>
        <taxon>Bacilli</taxon>
        <taxon>Bacillales</taxon>
        <taxon>Paenibacillaceae</taxon>
        <taxon>Paenibacillus</taxon>
    </lineage>
</organism>
<reference evidence="8" key="1">
    <citation type="submission" date="2020-09" db="EMBL/GenBank/DDBJ databases">
        <title>A novel bacterium of genus Paenibacillus, isolated from South China Sea.</title>
        <authorList>
            <person name="Huang H."/>
            <person name="Mo K."/>
            <person name="Hu Y."/>
        </authorList>
    </citation>
    <scope>NUCLEOTIDE SEQUENCE</scope>
    <source>
        <strain evidence="8">IB182496</strain>
    </source>
</reference>
<dbReference type="Proteomes" id="UP000621560">
    <property type="component" value="Unassembled WGS sequence"/>
</dbReference>
<evidence type="ECO:0000259" key="7">
    <source>
        <dbReference type="PROSITE" id="PS51935"/>
    </source>
</evidence>
<feature type="region of interest" description="Disordered" evidence="5">
    <location>
        <begin position="150"/>
        <end position="207"/>
    </location>
</feature>
<evidence type="ECO:0000313" key="9">
    <source>
        <dbReference type="Proteomes" id="UP000621560"/>
    </source>
</evidence>
<dbReference type="AlphaFoldDB" id="A0A927BWN9"/>
<evidence type="ECO:0000256" key="5">
    <source>
        <dbReference type="SAM" id="MobiDB-lite"/>
    </source>
</evidence>
<sequence length="350" mass="37676">MRKLGACLALVALTTGLLAGCSWSSAENGDGTERHGPSALQVGQSTVPVIELDGSAYVDIGKMAGLIGFQTAWSADNSTYRIGDHDVIWSFQVDSATAVKEEQQVQMDGPARKHEASLAIPSSAVKRLFGDEAVFTVDETQVAIFPAPDYADPAQAGGEDFGDDPLDPAVQPAEGAQEANRAQQAGKQGAEKTREPGGGTGPTAGLQASQAEDGLKMLAAEGQEVVASAKKFLGVPYEFGADPYAQSKRFDCSSFVRNIFRRYGLEMPRTARAQAKKGEYVSRSELRVGDLLYFYVPGRFKSDQKVGHVGIYMGNRRMIHASPLPEDGVQVTDIDKAYWKKTFLYAKRVL</sequence>
<protein>
    <submittedName>
        <fullName evidence="8">C40 family peptidase</fullName>
    </submittedName>
</protein>
<dbReference type="SUPFAM" id="SSF55383">
    <property type="entry name" value="Copper amine oxidase, domain N"/>
    <property type="match status" value="1"/>
</dbReference>
<evidence type="ECO:0000256" key="1">
    <source>
        <dbReference type="ARBA" id="ARBA00007074"/>
    </source>
</evidence>
<keyword evidence="6" id="KW-0732">Signal</keyword>
<dbReference type="Gene3D" id="3.90.1720.10">
    <property type="entry name" value="endopeptidase domain like (from Nostoc punctiforme)"/>
    <property type="match status" value="1"/>
</dbReference>
<dbReference type="Pfam" id="PF07833">
    <property type="entry name" value="Cu_amine_oxidN1"/>
    <property type="match status" value="1"/>
</dbReference>
<comment type="caution">
    <text evidence="8">The sequence shown here is derived from an EMBL/GenBank/DDBJ whole genome shotgun (WGS) entry which is preliminary data.</text>
</comment>
<dbReference type="EMBL" id="JACXIZ010000059">
    <property type="protein sequence ID" value="MBD2848248.1"/>
    <property type="molecule type" value="Genomic_DNA"/>
</dbReference>